<keyword evidence="2" id="KW-1185">Reference proteome</keyword>
<reference evidence="1 2" key="1">
    <citation type="submission" date="2018-05" db="EMBL/GenBank/DDBJ databases">
        <title>Draft genome of Methanospirillum lacunae Ki8-1.</title>
        <authorList>
            <person name="Dueholm M.S."/>
            <person name="Nielsen P.H."/>
            <person name="Bakmann L.F."/>
            <person name="Otzen D.E."/>
        </authorList>
    </citation>
    <scope>NUCLEOTIDE SEQUENCE [LARGE SCALE GENOMIC DNA]</scope>
    <source>
        <strain evidence="1 2">Ki8-1</strain>
    </source>
</reference>
<accession>A0A2V2MUU0</accession>
<dbReference type="RefSeq" id="WP_109970029.1">
    <property type="nucleotide sequence ID" value="NZ_CP176093.1"/>
</dbReference>
<evidence type="ECO:0000313" key="2">
    <source>
        <dbReference type="Proteomes" id="UP000245657"/>
    </source>
</evidence>
<sequence>MGIFNRFKVSHQARDCGHISDQSEIESPPGAKIPECQPKKIRIPLNKVTTDVKNRNGLLVFPCPVCDIINTVPVREVHPIMGSQPMCQDCGDIFHIPGGYRTGTEINSLKIYAGLPVAIKKFFIFYRNHPVIHALNEQGLSRIIIQYGIWGFCQKCHHEFSPGVLMNLPQNTSEVVDYRSLSSADEMNEMRSLRQGKCPYCDHRILLVIISEIPHYVVSASENLSHRWEED</sequence>
<dbReference type="EMBL" id="QGMY01000017">
    <property type="protein sequence ID" value="PWR69965.1"/>
    <property type="molecule type" value="Genomic_DNA"/>
</dbReference>
<dbReference type="OrthoDB" id="116245at2157"/>
<evidence type="ECO:0000313" key="1">
    <source>
        <dbReference type="EMBL" id="PWR69965.1"/>
    </source>
</evidence>
<proteinExistence type="predicted"/>
<dbReference type="AlphaFoldDB" id="A0A2V2MUU0"/>
<dbReference type="GeneID" id="97547489"/>
<protein>
    <submittedName>
        <fullName evidence="1">Uncharacterized protein</fullName>
    </submittedName>
</protein>
<comment type="caution">
    <text evidence="1">The sequence shown here is derived from an EMBL/GenBank/DDBJ whole genome shotgun (WGS) entry which is preliminary data.</text>
</comment>
<organism evidence="1 2">
    <name type="scientific">Methanospirillum lacunae</name>
    <dbReference type="NCBI Taxonomy" id="668570"/>
    <lineage>
        <taxon>Archaea</taxon>
        <taxon>Methanobacteriati</taxon>
        <taxon>Methanobacteriota</taxon>
        <taxon>Stenosarchaea group</taxon>
        <taxon>Methanomicrobia</taxon>
        <taxon>Methanomicrobiales</taxon>
        <taxon>Methanospirillaceae</taxon>
        <taxon>Methanospirillum</taxon>
    </lineage>
</organism>
<gene>
    <name evidence="1" type="ORF">DK846_16170</name>
</gene>
<dbReference type="Proteomes" id="UP000245657">
    <property type="component" value="Unassembled WGS sequence"/>
</dbReference>
<name>A0A2V2MUU0_9EURY</name>